<dbReference type="EMBL" id="JADJEV010000003">
    <property type="protein sequence ID" value="MBK6973021.1"/>
    <property type="molecule type" value="Genomic_DNA"/>
</dbReference>
<protein>
    <submittedName>
        <fullName evidence="1">Uncharacterized protein</fullName>
    </submittedName>
</protein>
<proteinExistence type="predicted"/>
<sequence>MPDVKKIVKSLNDIGKATYKGSASSRPTLHQQNFDRLQASAKQVAAILSVNPNPNRDSRENIDSQFAAMKKSVDVYCTKTAGTEDVLSAWNKAYAEWQLFVGEQ</sequence>
<name>A0A9D7DY88_9PROT</name>
<dbReference type="AlphaFoldDB" id="A0A9D7DY88"/>
<organism evidence="1 2">
    <name type="scientific">Candidatus Methylophosphatis roskildensis</name>
    <dbReference type="NCBI Taxonomy" id="2899263"/>
    <lineage>
        <taxon>Bacteria</taxon>
        <taxon>Pseudomonadati</taxon>
        <taxon>Pseudomonadota</taxon>
        <taxon>Betaproteobacteria</taxon>
        <taxon>Nitrosomonadales</taxon>
        <taxon>Sterolibacteriaceae</taxon>
        <taxon>Candidatus Methylophosphatis</taxon>
    </lineage>
</organism>
<evidence type="ECO:0000313" key="1">
    <source>
        <dbReference type="EMBL" id="MBK6973021.1"/>
    </source>
</evidence>
<accession>A0A9D7DY88</accession>
<reference evidence="1" key="1">
    <citation type="submission" date="2020-10" db="EMBL/GenBank/DDBJ databases">
        <title>Connecting structure to function with the recovery of over 1000 high-quality activated sludge metagenome-assembled genomes encoding full-length rRNA genes using long-read sequencing.</title>
        <authorList>
            <person name="Singleton C.M."/>
            <person name="Petriglieri F."/>
            <person name="Kristensen J.M."/>
            <person name="Kirkegaard R.H."/>
            <person name="Michaelsen T.Y."/>
            <person name="Andersen M.H."/>
            <person name="Karst S.M."/>
            <person name="Dueholm M.S."/>
            <person name="Nielsen P.H."/>
            <person name="Albertsen M."/>
        </authorList>
    </citation>
    <scope>NUCLEOTIDE SEQUENCE</scope>
    <source>
        <strain evidence="1">Bjer_18-Q3-R1-45_BAT3C.347</strain>
    </source>
</reference>
<comment type="caution">
    <text evidence="1">The sequence shown here is derived from an EMBL/GenBank/DDBJ whole genome shotgun (WGS) entry which is preliminary data.</text>
</comment>
<evidence type="ECO:0000313" key="2">
    <source>
        <dbReference type="Proteomes" id="UP000807785"/>
    </source>
</evidence>
<gene>
    <name evidence="1" type="ORF">IPH26_08740</name>
</gene>
<dbReference type="Proteomes" id="UP000807785">
    <property type="component" value="Unassembled WGS sequence"/>
</dbReference>